<evidence type="ECO:0000313" key="3">
    <source>
        <dbReference type="Proteomes" id="UP001372338"/>
    </source>
</evidence>
<comment type="caution">
    <text evidence="2">The sequence shown here is derived from an EMBL/GenBank/DDBJ whole genome shotgun (WGS) entry which is preliminary data.</text>
</comment>
<accession>A0AAN9FRY3</accession>
<keyword evidence="3" id="KW-1185">Reference proteome</keyword>
<reference evidence="2 3" key="1">
    <citation type="submission" date="2024-01" db="EMBL/GenBank/DDBJ databases">
        <title>The genomes of 5 underutilized Papilionoideae crops provide insights into root nodulation and disease resistanc.</title>
        <authorList>
            <person name="Yuan L."/>
        </authorList>
    </citation>
    <scope>NUCLEOTIDE SEQUENCE [LARGE SCALE GENOMIC DNA]</scope>
    <source>
        <strain evidence="2">ZHUSHIDOU_FW_LH</strain>
        <tissue evidence="2">Leaf</tissue>
    </source>
</reference>
<evidence type="ECO:0000256" key="1">
    <source>
        <dbReference type="SAM" id="MobiDB-lite"/>
    </source>
</evidence>
<dbReference type="EMBL" id="JAYWIO010000002">
    <property type="protein sequence ID" value="KAK7281457.1"/>
    <property type="molecule type" value="Genomic_DNA"/>
</dbReference>
<protein>
    <recommendedName>
        <fullName evidence="4">Serine-rich protein-like protein</fullName>
    </recommendedName>
</protein>
<evidence type="ECO:0008006" key="4">
    <source>
        <dbReference type="Google" id="ProtNLM"/>
    </source>
</evidence>
<dbReference type="PANTHER" id="PTHR33132">
    <property type="entry name" value="OSJNBB0118P14.9 PROTEIN"/>
    <property type="match status" value="1"/>
</dbReference>
<dbReference type="Proteomes" id="UP001372338">
    <property type="component" value="Unassembled WGS sequence"/>
</dbReference>
<gene>
    <name evidence="2" type="ORF">RIF29_09474</name>
</gene>
<proteinExistence type="predicted"/>
<organism evidence="2 3">
    <name type="scientific">Crotalaria pallida</name>
    <name type="common">Smooth rattlebox</name>
    <name type="synonym">Crotalaria striata</name>
    <dbReference type="NCBI Taxonomy" id="3830"/>
    <lineage>
        <taxon>Eukaryota</taxon>
        <taxon>Viridiplantae</taxon>
        <taxon>Streptophyta</taxon>
        <taxon>Embryophyta</taxon>
        <taxon>Tracheophyta</taxon>
        <taxon>Spermatophyta</taxon>
        <taxon>Magnoliopsida</taxon>
        <taxon>eudicotyledons</taxon>
        <taxon>Gunneridae</taxon>
        <taxon>Pentapetalae</taxon>
        <taxon>rosids</taxon>
        <taxon>fabids</taxon>
        <taxon>Fabales</taxon>
        <taxon>Fabaceae</taxon>
        <taxon>Papilionoideae</taxon>
        <taxon>50 kb inversion clade</taxon>
        <taxon>genistoids sensu lato</taxon>
        <taxon>core genistoids</taxon>
        <taxon>Crotalarieae</taxon>
        <taxon>Crotalaria</taxon>
    </lineage>
</organism>
<feature type="compositionally biased region" description="Low complexity" evidence="1">
    <location>
        <begin position="22"/>
        <end position="40"/>
    </location>
</feature>
<evidence type="ECO:0000313" key="2">
    <source>
        <dbReference type="EMBL" id="KAK7281457.1"/>
    </source>
</evidence>
<dbReference type="PANTHER" id="PTHR33132:SF135">
    <property type="entry name" value="OS02G0799700 PROTEIN"/>
    <property type="match status" value="1"/>
</dbReference>
<name>A0AAN9FRY3_CROPI</name>
<feature type="region of interest" description="Disordered" evidence="1">
    <location>
        <begin position="1"/>
        <end position="40"/>
    </location>
</feature>
<sequence>MAATYSRKSNKPGLRLLSPSGTLRNSRLPLPSSTSTYPSRPTPFFHCSTSPSRVNLCGSVNTVAGSGQAAKRQSHRHQKRTCMCSPTTHPGSFRCSLHKNFGSHSAALARRSSLVRIRGVEGELVKRALAALIRPSSHHQRRRRDFRPRLSRLCAMSKAEEDSFISSSFCLTTAHGSMTVAADLNGLFL</sequence>
<dbReference type="AlphaFoldDB" id="A0AAN9FRY3"/>